<keyword evidence="2" id="KW-1185">Reference proteome</keyword>
<gene>
    <name evidence="1" type="ORF">I4F81_003027</name>
</gene>
<dbReference type="Proteomes" id="UP000798662">
    <property type="component" value="Chromosome 1"/>
</dbReference>
<sequence length="373" mass="41994">MGVRPPDPDEHTSKCFSFRGGADGREDSPLNRCFALASSGDGSPSQPQPADVDFTQRPLTFANAVKLGWMRFAGSAVQLYLFAVAAVDPSGFSAVLLGLAFYFFFQFTNVATRRARFVIVRLQMQGRIYESKNLRFVVRNMKEDEALGFRRAIHDHQDRMTEQMLASNELERSKAARAARLQRLQALKHTTRSVDAFGDGAGGGSSSVSAAAFVADVAPGSKPVDTYPLRLRHELRFFVTRYSAWPVYLSMLLAVTVTPTIMSVVYPLVFFLYLLVEQPRPPKSAWIAIIFYVEAVITFKFVARKFVTPDVRFFVNDYSGMGQIFKNGLHIEAGGIFFDILILASLLWHRRILYYRGLWDLTDAEERSLPQTR</sequence>
<accession>A0ACC3BR71</accession>
<name>A0ACC3BR71_PYRYE</name>
<dbReference type="EMBL" id="CM020618">
    <property type="protein sequence ID" value="KAK1860438.1"/>
    <property type="molecule type" value="Genomic_DNA"/>
</dbReference>
<evidence type="ECO:0000313" key="2">
    <source>
        <dbReference type="Proteomes" id="UP000798662"/>
    </source>
</evidence>
<comment type="caution">
    <text evidence="1">The sequence shown here is derived from an EMBL/GenBank/DDBJ whole genome shotgun (WGS) entry which is preliminary data.</text>
</comment>
<reference evidence="1" key="1">
    <citation type="submission" date="2019-11" db="EMBL/GenBank/DDBJ databases">
        <title>Nori genome reveals adaptations in red seaweeds to the harsh intertidal environment.</title>
        <authorList>
            <person name="Wang D."/>
            <person name="Mao Y."/>
        </authorList>
    </citation>
    <scope>NUCLEOTIDE SEQUENCE</scope>
    <source>
        <tissue evidence="1">Gametophyte</tissue>
    </source>
</reference>
<organism evidence="1 2">
    <name type="scientific">Pyropia yezoensis</name>
    <name type="common">Susabi-nori</name>
    <name type="synonym">Porphyra yezoensis</name>
    <dbReference type="NCBI Taxonomy" id="2788"/>
    <lineage>
        <taxon>Eukaryota</taxon>
        <taxon>Rhodophyta</taxon>
        <taxon>Bangiophyceae</taxon>
        <taxon>Bangiales</taxon>
        <taxon>Bangiaceae</taxon>
        <taxon>Pyropia</taxon>
    </lineage>
</organism>
<protein>
    <submittedName>
        <fullName evidence="1">Uncharacterized protein</fullName>
    </submittedName>
</protein>
<proteinExistence type="predicted"/>
<evidence type="ECO:0000313" key="1">
    <source>
        <dbReference type="EMBL" id="KAK1860438.1"/>
    </source>
</evidence>